<evidence type="ECO:0008006" key="4">
    <source>
        <dbReference type="Google" id="ProtNLM"/>
    </source>
</evidence>
<evidence type="ECO:0000313" key="2">
    <source>
        <dbReference type="EMBL" id="CAJ62524.1"/>
    </source>
</evidence>
<dbReference type="InterPro" id="IPR006311">
    <property type="entry name" value="TAT_signal"/>
</dbReference>
<feature type="signal peptide" evidence="1">
    <location>
        <begin position="1"/>
        <end position="38"/>
    </location>
</feature>
<keyword evidence="1" id="KW-0732">Signal</keyword>
<name>Q0RIZ1_FRAAA</name>
<dbReference type="EMBL" id="CT573213">
    <property type="protein sequence ID" value="CAJ62524.1"/>
    <property type="molecule type" value="Genomic_DNA"/>
</dbReference>
<dbReference type="AlphaFoldDB" id="Q0RIZ1"/>
<dbReference type="OrthoDB" id="9921526at2"/>
<keyword evidence="3" id="KW-1185">Reference proteome</keyword>
<dbReference type="KEGG" id="fal:FRAAL3881"/>
<accession>Q0RIZ1</accession>
<proteinExistence type="predicted"/>
<dbReference type="RefSeq" id="WP_011605016.1">
    <property type="nucleotide sequence ID" value="NC_008278.1"/>
</dbReference>
<feature type="chain" id="PRO_5004176265" description="Secreted protein" evidence="1">
    <location>
        <begin position="39"/>
        <end position="157"/>
    </location>
</feature>
<sequence length="157" mass="17012">MSRRFALPVRRLGALFTAAALAVGLTATLGLTAPAAQASTCTDNPYQGTWKATDPDDHLIVVALEFPNCSNWNSVKVSVLSHAFLGLSANSSYWGYASSVKWGVYGTSLTATYNFQGLTETLYITPSTRYTGLPIVETERYADGTSYTFPTQYFARA</sequence>
<gene>
    <name evidence="2" type="ordered locus">FRAAL3881</name>
</gene>
<evidence type="ECO:0000256" key="1">
    <source>
        <dbReference type="SAM" id="SignalP"/>
    </source>
</evidence>
<reference evidence="2 3" key="1">
    <citation type="journal article" date="2007" name="Genome Res.">
        <title>Genome characteristics of facultatively symbiotic Frankia sp. strains reflect host range and host plant biogeography.</title>
        <authorList>
            <person name="Normand P."/>
            <person name="Lapierre P."/>
            <person name="Tisa L.S."/>
            <person name="Gogarten J.P."/>
            <person name="Alloisio N."/>
            <person name="Bagnarol E."/>
            <person name="Bassi C.A."/>
            <person name="Berry A.M."/>
            <person name="Bickhart D.M."/>
            <person name="Choisne N."/>
            <person name="Couloux A."/>
            <person name="Cournoyer B."/>
            <person name="Cruveiller S."/>
            <person name="Daubin V."/>
            <person name="Demange N."/>
            <person name="Francino M.P."/>
            <person name="Goltsman E."/>
            <person name="Huang Y."/>
            <person name="Kopp O.R."/>
            <person name="Labarre L."/>
            <person name="Lapidus A."/>
            <person name="Lavire C."/>
            <person name="Marechal J."/>
            <person name="Martinez M."/>
            <person name="Mastronunzio J.E."/>
            <person name="Mullin B.C."/>
            <person name="Niemann J."/>
            <person name="Pujic P."/>
            <person name="Rawnsley T."/>
            <person name="Rouy Z."/>
            <person name="Schenowitz C."/>
            <person name="Sellstedt A."/>
            <person name="Tavares F."/>
            <person name="Tomkins J.P."/>
            <person name="Vallenet D."/>
            <person name="Valverde C."/>
            <person name="Wall L.G."/>
            <person name="Wang Y."/>
            <person name="Medigue C."/>
            <person name="Benson D.R."/>
        </authorList>
    </citation>
    <scope>NUCLEOTIDE SEQUENCE [LARGE SCALE GENOMIC DNA]</scope>
    <source>
        <strain evidence="3">DSM 45986 / CECT 9034 / ACN14a</strain>
    </source>
</reference>
<dbReference type="HOGENOM" id="CLU_1675326_0_0_11"/>
<organism evidence="2 3">
    <name type="scientific">Frankia alni (strain DSM 45986 / CECT 9034 / ACN14a)</name>
    <dbReference type="NCBI Taxonomy" id="326424"/>
    <lineage>
        <taxon>Bacteria</taxon>
        <taxon>Bacillati</taxon>
        <taxon>Actinomycetota</taxon>
        <taxon>Actinomycetes</taxon>
        <taxon>Frankiales</taxon>
        <taxon>Frankiaceae</taxon>
        <taxon>Frankia</taxon>
    </lineage>
</organism>
<dbReference type="PROSITE" id="PS51318">
    <property type="entry name" value="TAT"/>
    <property type="match status" value="1"/>
</dbReference>
<evidence type="ECO:0000313" key="3">
    <source>
        <dbReference type="Proteomes" id="UP000000657"/>
    </source>
</evidence>
<dbReference type="Proteomes" id="UP000000657">
    <property type="component" value="Chromosome"/>
</dbReference>
<protein>
    <recommendedName>
        <fullName evidence="4">Secreted protein</fullName>
    </recommendedName>
</protein>